<dbReference type="PANTHER" id="PTHR11545">
    <property type="entry name" value="RIBOSOMAL PROTEIN L13"/>
    <property type="match status" value="1"/>
</dbReference>
<dbReference type="GO" id="GO:0003729">
    <property type="term" value="F:mRNA binding"/>
    <property type="evidence" value="ECO:0007669"/>
    <property type="project" value="TreeGrafter"/>
</dbReference>
<dbReference type="Pfam" id="PF00572">
    <property type="entry name" value="Ribosomal_L13"/>
    <property type="match status" value="1"/>
</dbReference>
<protein>
    <recommendedName>
        <fullName evidence="5 6">Large ribosomal subunit protein uL13</fullName>
    </recommendedName>
</protein>
<evidence type="ECO:0000256" key="6">
    <source>
        <dbReference type="HAMAP-Rule" id="MF_01366"/>
    </source>
</evidence>
<comment type="similarity">
    <text evidence="1 6 7">Belongs to the universal ribosomal protein uL13 family.</text>
</comment>
<organism evidence="9 10">
    <name type="scientific">Candidatus Magnetoglobus multicellularis str. Araruama</name>
    <dbReference type="NCBI Taxonomy" id="890399"/>
    <lineage>
        <taxon>Bacteria</taxon>
        <taxon>Pseudomonadati</taxon>
        <taxon>Thermodesulfobacteriota</taxon>
        <taxon>Desulfobacteria</taxon>
        <taxon>Desulfobacterales</taxon>
        <taxon>Desulfobacteraceae</taxon>
        <taxon>Candidatus Magnetoglobus</taxon>
    </lineage>
</organism>
<evidence type="ECO:0000256" key="7">
    <source>
        <dbReference type="RuleBase" id="RU003877"/>
    </source>
</evidence>
<evidence type="ECO:0000256" key="4">
    <source>
        <dbReference type="ARBA" id="ARBA00023274"/>
    </source>
</evidence>
<dbReference type="InterPro" id="IPR023563">
    <property type="entry name" value="Ribosomal_uL13_CS"/>
</dbReference>
<dbReference type="FunFam" id="3.90.1180.10:FF:000001">
    <property type="entry name" value="50S ribosomal protein L13"/>
    <property type="match status" value="1"/>
</dbReference>
<evidence type="ECO:0000256" key="5">
    <source>
        <dbReference type="ARBA" id="ARBA00035201"/>
    </source>
</evidence>
<name>A0A1V1PHI9_9BACT</name>
<comment type="caution">
    <text evidence="9">The sequence shown here is derived from an EMBL/GenBank/DDBJ whole genome shotgun (WGS) entry which is preliminary data.</text>
</comment>
<dbReference type="NCBIfam" id="TIGR01066">
    <property type="entry name" value="rplM_bact"/>
    <property type="match status" value="1"/>
</dbReference>
<comment type="function">
    <text evidence="6 8">This protein is one of the early assembly proteins of the 50S ribosomal subunit, although it is not seen to bind rRNA by itself. It is important during the early stages of 50S assembly.</text>
</comment>
<dbReference type="Proteomes" id="UP000189670">
    <property type="component" value="Unassembled WGS sequence"/>
</dbReference>
<dbReference type="Gene3D" id="3.90.1180.10">
    <property type="entry name" value="Ribosomal protein L13"/>
    <property type="match status" value="1"/>
</dbReference>
<comment type="subunit">
    <text evidence="2 6">Part of the 50S ribosomal subunit.</text>
</comment>
<sequence length="158" mass="17937">MAMASGHCLEGVKSVKKYTYSAKRSDNPEKWFVVDAKDQILGRLSTTIAMRLRGKHNPLFTPHADMGDWIVVINAEKIKLTGNKLDKKMYYRHSGYIGGLKEINAKKQLEKKPEELIRHSVKGMLPKNRLGRQLFKKLKVYSGAEHPHVAQCPEPLAI</sequence>
<evidence type="ECO:0000256" key="1">
    <source>
        <dbReference type="ARBA" id="ARBA00006227"/>
    </source>
</evidence>
<accession>A0A1V1PHI9</accession>
<reference evidence="10" key="1">
    <citation type="submission" date="2012-11" db="EMBL/GenBank/DDBJ databases">
        <authorList>
            <person name="Lucero-Rivera Y.E."/>
            <person name="Tovar-Ramirez D."/>
        </authorList>
    </citation>
    <scope>NUCLEOTIDE SEQUENCE [LARGE SCALE GENOMIC DNA]</scope>
    <source>
        <strain evidence="10">Araruama</strain>
    </source>
</reference>
<evidence type="ECO:0000313" key="9">
    <source>
        <dbReference type="EMBL" id="ETR74372.1"/>
    </source>
</evidence>
<dbReference type="GO" id="GO:1990904">
    <property type="term" value="C:ribonucleoprotein complex"/>
    <property type="evidence" value="ECO:0007669"/>
    <property type="project" value="UniProtKB-KW"/>
</dbReference>
<dbReference type="GO" id="GO:0005840">
    <property type="term" value="C:ribosome"/>
    <property type="evidence" value="ECO:0007669"/>
    <property type="project" value="UniProtKB-KW"/>
</dbReference>
<evidence type="ECO:0000256" key="2">
    <source>
        <dbReference type="ARBA" id="ARBA00011838"/>
    </source>
</evidence>
<dbReference type="GO" id="GO:0003735">
    <property type="term" value="F:structural constituent of ribosome"/>
    <property type="evidence" value="ECO:0007669"/>
    <property type="project" value="InterPro"/>
</dbReference>
<keyword evidence="4 6" id="KW-0687">Ribonucleoprotein</keyword>
<gene>
    <name evidence="6 8 9" type="primary">rplM</name>
    <name evidence="9" type="ORF">OMM_06366</name>
</gene>
<dbReference type="CDD" id="cd00392">
    <property type="entry name" value="Ribosomal_L13"/>
    <property type="match status" value="1"/>
</dbReference>
<dbReference type="InterPro" id="IPR005822">
    <property type="entry name" value="Ribosomal_uL13"/>
</dbReference>
<dbReference type="PROSITE" id="PS00783">
    <property type="entry name" value="RIBOSOMAL_L13"/>
    <property type="match status" value="1"/>
</dbReference>
<dbReference type="HAMAP" id="MF_01366">
    <property type="entry name" value="Ribosomal_uL13"/>
    <property type="match status" value="1"/>
</dbReference>
<evidence type="ECO:0000313" key="10">
    <source>
        <dbReference type="Proteomes" id="UP000189670"/>
    </source>
</evidence>
<dbReference type="InterPro" id="IPR005823">
    <property type="entry name" value="Ribosomal_uL13_bac-type"/>
</dbReference>
<dbReference type="SUPFAM" id="SSF52161">
    <property type="entry name" value="Ribosomal protein L13"/>
    <property type="match status" value="1"/>
</dbReference>
<dbReference type="EMBL" id="ATBP01000009">
    <property type="protein sequence ID" value="ETR74372.1"/>
    <property type="molecule type" value="Genomic_DNA"/>
</dbReference>
<dbReference type="AlphaFoldDB" id="A0A1V1PHI9"/>
<dbReference type="PIRSF" id="PIRSF002181">
    <property type="entry name" value="Ribosomal_L13"/>
    <property type="match status" value="1"/>
</dbReference>
<evidence type="ECO:0000256" key="8">
    <source>
        <dbReference type="RuleBase" id="RU003878"/>
    </source>
</evidence>
<evidence type="ECO:0000256" key="3">
    <source>
        <dbReference type="ARBA" id="ARBA00022980"/>
    </source>
</evidence>
<dbReference type="GO" id="GO:0017148">
    <property type="term" value="P:negative regulation of translation"/>
    <property type="evidence" value="ECO:0007669"/>
    <property type="project" value="TreeGrafter"/>
</dbReference>
<dbReference type="InterPro" id="IPR036899">
    <property type="entry name" value="Ribosomal_uL13_sf"/>
</dbReference>
<proteinExistence type="inferred from homology"/>
<dbReference type="PANTHER" id="PTHR11545:SF2">
    <property type="entry name" value="LARGE RIBOSOMAL SUBUNIT PROTEIN UL13M"/>
    <property type="match status" value="1"/>
</dbReference>
<keyword evidence="3 6" id="KW-0689">Ribosomal protein</keyword>
<dbReference type="GO" id="GO:0006412">
    <property type="term" value="P:translation"/>
    <property type="evidence" value="ECO:0007669"/>
    <property type="project" value="UniProtKB-UniRule"/>
</dbReference>